<protein>
    <recommendedName>
        <fullName evidence="8">Glutamate--tRNA ligase</fullName>
        <ecNumber evidence="8">6.1.1.17</ecNumber>
    </recommendedName>
    <alternativeName>
        <fullName evidence="8">Glutamyl-tRNA synthetase</fullName>
        <shortName evidence="8">GluRS</shortName>
    </alternativeName>
</protein>
<keyword evidence="3 8" id="KW-0436">Ligase</keyword>
<dbReference type="CDD" id="cd00808">
    <property type="entry name" value="GluRS_core"/>
    <property type="match status" value="1"/>
</dbReference>
<dbReference type="HAMAP" id="MF_00022">
    <property type="entry name" value="Glu_tRNA_synth_type1"/>
    <property type="match status" value="1"/>
</dbReference>
<comment type="subunit">
    <text evidence="8">Monomer.</text>
</comment>
<dbReference type="SUPFAM" id="SSF52374">
    <property type="entry name" value="Nucleotidylyl transferase"/>
    <property type="match status" value="1"/>
</dbReference>
<keyword evidence="4 8" id="KW-0547">Nucleotide-binding</keyword>
<dbReference type="InterPro" id="IPR001412">
    <property type="entry name" value="aa-tRNA-synth_I_CS"/>
</dbReference>
<evidence type="ECO:0000313" key="12">
    <source>
        <dbReference type="Proteomes" id="UP000509443"/>
    </source>
</evidence>
<comment type="caution">
    <text evidence="8">Lacks conserved residue(s) required for the propagation of feature annotation.</text>
</comment>
<feature type="short sequence motif" description="'KMSKS' region" evidence="8">
    <location>
        <begin position="238"/>
        <end position="242"/>
    </location>
</feature>
<dbReference type="InterPro" id="IPR045462">
    <property type="entry name" value="aa-tRNA-synth_I_cd-bd"/>
</dbReference>
<dbReference type="InterPro" id="IPR014729">
    <property type="entry name" value="Rossmann-like_a/b/a_fold"/>
</dbReference>
<evidence type="ECO:0000256" key="7">
    <source>
        <dbReference type="ARBA" id="ARBA00023146"/>
    </source>
</evidence>
<dbReference type="PANTHER" id="PTHR43311:SF2">
    <property type="entry name" value="GLUTAMATE--TRNA LIGASE, MITOCHONDRIAL-RELATED"/>
    <property type="match status" value="1"/>
</dbReference>
<evidence type="ECO:0000256" key="6">
    <source>
        <dbReference type="ARBA" id="ARBA00022917"/>
    </source>
</evidence>
<feature type="domain" description="Glutamyl/glutaminyl-tRNA synthetase class Ib catalytic" evidence="9">
    <location>
        <begin position="3"/>
        <end position="305"/>
    </location>
</feature>
<gene>
    <name evidence="8" type="primary">gltX</name>
    <name evidence="11" type="ORF">HWV54_00235</name>
</gene>
<accession>A0ABX6QEC5</accession>
<proteinExistence type="inferred from homology"/>
<keyword evidence="12" id="KW-1185">Reference proteome</keyword>
<dbReference type="InterPro" id="IPR020751">
    <property type="entry name" value="aa-tRNA-synth_I_codon-bd_sub2"/>
</dbReference>
<dbReference type="EC" id="6.1.1.17" evidence="8"/>
<dbReference type="PRINTS" id="PR00987">
    <property type="entry name" value="TRNASYNTHGLU"/>
</dbReference>
<dbReference type="SUPFAM" id="SSF48163">
    <property type="entry name" value="An anticodon-binding domain of class I aminoacyl-tRNA synthetases"/>
    <property type="match status" value="1"/>
</dbReference>
<feature type="short sequence motif" description="'HIGH' region" evidence="8">
    <location>
        <begin position="9"/>
        <end position="19"/>
    </location>
</feature>
<evidence type="ECO:0000256" key="8">
    <source>
        <dbReference type="HAMAP-Rule" id="MF_00022"/>
    </source>
</evidence>
<feature type="domain" description="Aminoacyl-tRNA synthetase class I anticodon-binding" evidence="10">
    <location>
        <begin position="344"/>
        <end position="469"/>
    </location>
</feature>
<comment type="subcellular location">
    <subcellularLocation>
        <location evidence="8">Cytoplasm</location>
    </subcellularLocation>
</comment>
<comment type="similarity">
    <text evidence="1 8">Belongs to the class-I aminoacyl-tRNA synthetase family. Glutamate--tRNA ligase type 1 subfamily.</text>
</comment>
<comment type="function">
    <text evidence="8">Catalyzes the attachment of glutamate to tRNA(Glu) in a two-step reaction: glutamate is first activated by ATP to form Glu-AMP and then transferred to the acceptor end of tRNA(Glu).</text>
</comment>
<evidence type="ECO:0000256" key="4">
    <source>
        <dbReference type="ARBA" id="ARBA00022741"/>
    </source>
</evidence>
<dbReference type="RefSeq" id="WP_005865355.1">
    <property type="nucleotide sequence ID" value="NZ_CACVBB010000003.1"/>
</dbReference>
<evidence type="ECO:0000259" key="10">
    <source>
        <dbReference type="Pfam" id="PF19269"/>
    </source>
</evidence>
<dbReference type="GO" id="GO:0004818">
    <property type="term" value="F:glutamate-tRNA ligase activity"/>
    <property type="evidence" value="ECO:0007669"/>
    <property type="project" value="UniProtKB-EC"/>
</dbReference>
<dbReference type="InterPro" id="IPR008925">
    <property type="entry name" value="aa_tRNA-synth_I_cd-bd_sf"/>
</dbReference>
<dbReference type="InterPro" id="IPR004527">
    <property type="entry name" value="Glu-tRNA-ligase_bac/mito"/>
</dbReference>
<dbReference type="Pfam" id="PF19269">
    <property type="entry name" value="Anticodon_2"/>
    <property type="match status" value="1"/>
</dbReference>
<dbReference type="PROSITE" id="PS00178">
    <property type="entry name" value="AA_TRNA_LIGASE_I"/>
    <property type="match status" value="1"/>
</dbReference>
<dbReference type="InterPro" id="IPR020058">
    <property type="entry name" value="Glu/Gln-tRNA-synth_Ib_cat-dom"/>
</dbReference>
<keyword evidence="7 8" id="KW-0030">Aminoacyl-tRNA synthetase</keyword>
<dbReference type="PANTHER" id="PTHR43311">
    <property type="entry name" value="GLUTAMATE--TRNA LIGASE"/>
    <property type="match status" value="1"/>
</dbReference>
<feature type="binding site" evidence="8">
    <location>
        <position position="241"/>
    </location>
    <ligand>
        <name>ATP</name>
        <dbReference type="ChEBI" id="CHEBI:30616"/>
    </ligand>
</feature>
<evidence type="ECO:0000256" key="1">
    <source>
        <dbReference type="ARBA" id="ARBA00007894"/>
    </source>
</evidence>
<keyword evidence="5 8" id="KW-0067">ATP-binding</keyword>
<dbReference type="EMBL" id="CP058235">
    <property type="protein sequence ID" value="QLC51422.1"/>
    <property type="molecule type" value="Genomic_DNA"/>
</dbReference>
<dbReference type="Gene3D" id="3.40.50.620">
    <property type="entry name" value="HUPs"/>
    <property type="match status" value="1"/>
</dbReference>
<keyword evidence="6 8" id="KW-0648">Protein biosynthesis</keyword>
<name>A0ABX6QEC5_9HYPH</name>
<dbReference type="InterPro" id="IPR049940">
    <property type="entry name" value="GluQ/Sye"/>
</dbReference>
<dbReference type="Gene3D" id="1.10.10.350">
    <property type="match status" value="1"/>
</dbReference>
<dbReference type="InterPro" id="IPR033910">
    <property type="entry name" value="GluRS_core"/>
</dbReference>
<dbReference type="Proteomes" id="UP000509443">
    <property type="component" value="Chromosome"/>
</dbReference>
<sequence length="475" mass="53710">MSVITRFAPSPTGFLHIGGARTALFNWLYAKHTGGKMLLRIEDTDRERSTEAAVKAIIDGLHWMGLSYDGVPISQFERIARHRQVAEQLVKDGKAYYCYASPEELVEMRENARAEGRPPRYDGRWRDRDISKAPKDIKPVIRIKAPQDGETIVHDRVQGIVRFPNKDLDDFIILRSDGSPTYMHAVVVDDHDMGITHIIRGDDHLTNAARQIIIFNAMGWDIPVMAHIPLIHGENGAKLSKRHGALGVEAYRTMGYLPSALRNYLVRLGWSHGNDELMSIEDMISWFDIDDINKGAARFDFKKLDAINGHYIRMCSDQDLFDAALNILPEIKGGLQIMEKLDEKRRVQFLKAMPNLKERSKTLCELIDNASFIFTQRPLQLDEKAQMLLDKNGQAILNGVYLVLKAVHSWDTKTLNESLRSYAQTQNLKFGSIAQPLRAALTGQPISPGVFDVLILLGRDESLNRINDQLITTPC</sequence>
<dbReference type="InterPro" id="IPR000924">
    <property type="entry name" value="Glu/Gln-tRNA-synth"/>
</dbReference>
<reference evidence="11 12" key="1">
    <citation type="submission" date="2020-06" db="EMBL/GenBank/DDBJ databases">
        <title>Complete closed genome sequence of Bartonella alsatica CIP 105477.</title>
        <authorList>
            <person name="Thibau A."/>
            <person name="Schultze T.G."/>
            <person name="Kempf V.A.J."/>
        </authorList>
    </citation>
    <scope>NUCLEOTIDE SEQUENCE [LARGE SCALE GENOMIC DNA]</scope>
    <source>
        <strain evidence="11 12">CIP 105477</strain>
    </source>
</reference>
<evidence type="ECO:0000256" key="2">
    <source>
        <dbReference type="ARBA" id="ARBA00022490"/>
    </source>
</evidence>
<organism evidence="11 12">
    <name type="scientific">Bartonella alsatica</name>
    <dbReference type="NCBI Taxonomy" id="52764"/>
    <lineage>
        <taxon>Bacteria</taxon>
        <taxon>Pseudomonadati</taxon>
        <taxon>Pseudomonadota</taxon>
        <taxon>Alphaproteobacteria</taxon>
        <taxon>Hyphomicrobiales</taxon>
        <taxon>Bartonellaceae</taxon>
        <taxon>Bartonella</taxon>
    </lineage>
</organism>
<keyword evidence="2 8" id="KW-0963">Cytoplasm</keyword>
<comment type="catalytic activity">
    <reaction evidence="8">
        <text>tRNA(Glu) + L-glutamate + ATP = L-glutamyl-tRNA(Glu) + AMP + diphosphate</text>
        <dbReference type="Rhea" id="RHEA:23540"/>
        <dbReference type="Rhea" id="RHEA-COMP:9663"/>
        <dbReference type="Rhea" id="RHEA-COMP:9680"/>
        <dbReference type="ChEBI" id="CHEBI:29985"/>
        <dbReference type="ChEBI" id="CHEBI:30616"/>
        <dbReference type="ChEBI" id="CHEBI:33019"/>
        <dbReference type="ChEBI" id="CHEBI:78442"/>
        <dbReference type="ChEBI" id="CHEBI:78520"/>
        <dbReference type="ChEBI" id="CHEBI:456215"/>
        <dbReference type="EC" id="6.1.1.17"/>
    </reaction>
</comment>
<dbReference type="NCBIfam" id="TIGR00464">
    <property type="entry name" value="gltX_bact"/>
    <property type="match status" value="1"/>
</dbReference>
<evidence type="ECO:0000256" key="5">
    <source>
        <dbReference type="ARBA" id="ARBA00022840"/>
    </source>
</evidence>
<evidence type="ECO:0000313" key="11">
    <source>
        <dbReference type="EMBL" id="QLC51422.1"/>
    </source>
</evidence>
<evidence type="ECO:0000256" key="3">
    <source>
        <dbReference type="ARBA" id="ARBA00022598"/>
    </source>
</evidence>
<dbReference type="Pfam" id="PF00749">
    <property type="entry name" value="tRNA-synt_1c"/>
    <property type="match status" value="1"/>
</dbReference>
<evidence type="ECO:0000259" key="9">
    <source>
        <dbReference type="Pfam" id="PF00749"/>
    </source>
</evidence>